<dbReference type="AlphaFoldDB" id="A0A8X6VWZ2"/>
<evidence type="ECO:0000313" key="2">
    <source>
        <dbReference type="Proteomes" id="UP000887159"/>
    </source>
</evidence>
<evidence type="ECO:0000313" key="1">
    <source>
        <dbReference type="EMBL" id="GFY23906.1"/>
    </source>
</evidence>
<dbReference type="EMBL" id="BMAU01021367">
    <property type="protein sequence ID" value="GFY23906.1"/>
    <property type="molecule type" value="Genomic_DNA"/>
</dbReference>
<dbReference type="InterPro" id="IPR036388">
    <property type="entry name" value="WH-like_DNA-bd_sf"/>
</dbReference>
<dbReference type="Gene3D" id="1.10.10.10">
    <property type="entry name" value="Winged helix-like DNA-binding domain superfamily/Winged helix DNA-binding domain"/>
    <property type="match status" value="1"/>
</dbReference>
<proteinExistence type="predicted"/>
<gene>
    <name evidence="1" type="ORF">TNCV_3537001</name>
</gene>
<accession>A0A8X6VWZ2</accession>
<dbReference type="InterPro" id="IPR036397">
    <property type="entry name" value="RNaseH_sf"/>
</dbReference>
<organism evidence="1 2">
    <name type="scientific">Trichonephila clavipes</name>
    <name type="common">Golden silk orbweaver</name>
    <name type="synonym">Nephila clavipes</name>
    <dbReference type="NCBI Taxonomy" id="2585209"/>
    <lineage>
        <taxon>Eukaryota</taxon>
        <taxon>Metazoa</taxon>
        <taxon>Ecdysozoa</taxon>
        <taxon>Arthropoda</taxon>
        <taxon>Chelicerata</taxon>
        <taxon>Arachnida</taxon>
        <taxon>Araneae</taxon>
        <taxon>Araneomorphae</taxon>
        <taxon>Entelegynae</taxon>
        <taxon>Araneoidea</taxon>
        <taxon>Nephilidae</taxon>
        <taxon>Trichonephila</taxon>
    </lineage>
</organism>
<name>A0A8X6VWZ2_TRICX</name>
<reference evidence="1" key="1">
    <citation type="submission" date="2020-08" db="EMBL/GenBank/DDBJ databases">
        <title>Multicomponent nature underlies the extraordinary mechanical properties of spider dragline silk.</title>
        <authorList>
            <person name="Kono N."/>
            <person name="Nakamura H."/>
            <person name="Mori M."/>
            <person name="Yoshida Y."/>
            <person name="Ohtoshi R."/>
            <person name="Malay A.D."/>
            <person name="Moran D.A.P."/>
            <person name="Tomita M."/>
            <person name="Numata K."/>
            <person name="Arakawa K."/>
        </authorList>
    </citation>
    <scope>NUCLEOTIDE SEQUENCE</scope>
</reference>
<protein>
    <submittedName>
        <fullName evidence="1">Uncharacterized protein</fullName>
    </submittedName>
</protein>
<dbReference type="Gene3D" id="3.30.420.10">
    <property type="entry name" value="Ribonuclease H-like superfamily/Ribonuclease H"/>
    <property type="match status" value="1"/>
</dbReference>
<sequence length="197" mass="22867">MSKSKELRAFDRGCIVGCHLCRKSVNEIADILQKTKSTVSGVIVKWKRQNNETVGRKYLEFQSSSGISVSSRRERELKNLGFHGRATTHKPQNAKNRFQWCRAHRHWTVWKTVLWRDESVLAIGWVFCRCPDLNPIEHLWDELERRLCSQPNRLSSLQALTSAVMDAWKAIPRVNYQKWVESLSKRVKTVIHTKGGP</sequence>
<dbReference type="Proteomes" id="UP000887159">
    <property type="component" value="Unassembled WGS sequence"/>
</dbReference>
<keyword evidence="2" id="KW-1185">Reference proteome</keyword>
<comment type="caution">
    <text evidence="1">The sequence shown here is derived from an EMBL/GenBank/DDBJ whole genome shotgun (WGS) entry which is preliminary data.</text>
</comment>
<dbReference type="GO" id="GO:0003676">
    <property type="term" value="F:nucleic acid binding"/>
    <property type="evidence" value="ECO:0007669"/>
    <property type="project" value="InterPro"/>
</dbReference>